<dbReference type="InterPro" id="IPR050378">
    <property type="entry name" value="Metallo-dep_Hydrolases_sf"/>
</dbReference>
<dbReference type="Gene3D" id="3.20.20.140">
    <property type="entry name" value="Metal-dependent hydrolases"/>
    <property type="match status" value="1"/>
</dbReference>
<protein>
    <submittedName>
        <fullName evidence="3">Imidazolonepropionase</fullName>
    </submittedName>
</protein>
<evidence type="ECO:0000256" key="1">
    <source>
        <dbReference type="ARBA" id="ARBA00001947"/>
    </source>
</evidence>
<dbReference type="GO" id="GO:0016812">
    <property type="term" value="F:hydrolase activity, acting on carbon-nitrogen (but not peptide) bonds, in cyclic amides"/>
    <property type="evidence" value="ECO:0007669"/>
    <property type="project" value="TreeGrafter"/>
</dbReference>
<evidence type="ECO:0000313" key="4">
    <source>
        <dbReference type="Proteomes" id="UP000198636"/>
    </source>
</evidence>
<dbReference type="InterPro" id="IPR011059">
    <property type="entry name" value="Metal-dep_hydrolase_composite"/>
</dbReference>
<keyword evidence="4" id="KW-1185">Reference proteome</keyword>
<dbReference type="SUPFAM" id="SSF51556">
    <property type="entry name" value="Metallo-dependent hydrolases"/>
    <property type="match status" value="1"/>
</dbReference>
<dbReference type="OrthoDB" id="9802793at2"/>
<proteinExistence type="predicted"/>
<evidence type="ECO:0000259" key="2">
    <source>
        <dbReference type="Pfam" id="PF01979"/>
    </source>
</evidence>
<dbReference type="AlphaFoldDB" id="A0A1G5L1P7"/>
<gene>
    <name evidence="3" type="ORF">SAMN03080606_03979</name>
</gene>
<comment type="cofactor">
    <cofactor evidence="1">
        <name>Zn(2+)</name>
        <dbReference type="ChEBI" id="CHEBI:29105"/>
    </cofactor>
</comment>
<dbReference type="RefSeq" id="WP_091547191.1">
    <property type="nucleotide sequence ID" value="NZ_FMUS01000036.1"/>
</dbReference>
<organism evidence="3 4">
    <name type="scientific">Alkaliphilus peptidifermentans DSM 18978</name>
    <dbReference type="NCBI Taxonomy" id="1120976"/>
    <lineage>
        <taxon>Bacteria</taxon>
        <taxon>Bacillati</taxon>
        <taxon>Bacillota</taxon>
        <taxon>Clostridia</taxon>
        <taxon>Peptostreptococcales</taxon>
        <taxon>Natronincolaceae</taxon>
        <taxon>Alkaliphilus</taxon>
    </lineage>
</organism>
<dbReference type="GO" id="GO:0005829">
    <property type="term" value="C:cytosol"/>
    <property type="evidence" value="ECO:0007669"/>
    <property type="project" value="TreeGrafter"/>
</dbReference>
<dbReference type="Gene3D" id="2.30.40.10">
    <property type="entry name" value="Urease, subunit C, domain 1"/>
    <property type="match status" value="1"/>
</dbReference>
<dbReference type="SUPFAM" id="SSF51338">
    <property type="entry name" value="Composite domain of metallo-dependent hydrolases"/>
    <property type="match status" value="1"/>
</dbReference>
<feature type="domain" description="Amidohydrolase-related" evidence="2">
    <location>
        <begin position="187"/>
        <end position="362"/>
    </location>
</feature>
<name>A0A1G5L1P7_9FIRM</name>
<dbReference type="PANTHER" id="PTHR11647:SF1">
    <property type="entry name" value="COLLAPSIN RESPONSE MEDIATOR PROTEIN"/>
    <property type="match status" value="1"/>
</dbReference>
<dbReference type="Pfam" id="PF01979">
    <property type="entry name" value="Amidohydro_1"/>
    <property type="match status" value="1"/>
</dbReference>
<reference evidence="3 4" key="1">
    <citation type="submission" date="2016-10" db="EMBL/GenBank/DDBJ databases">
        <authorList>
            <person name="de Groot N.N."/>
        </authorList>
    </citation>
    <scope>NUCLEOTIDE SEQUENCE [LARGE SCALE GENOMIC DNA]</scope>
    <source>
        <strain evidence="3 4">DSM 18978</strain>
    </source>
</reference>
<dbReference type="EMBL" id="FMUS01000036">
    <property type="protein sequence ID" value="SCZ06812.1"/>
    <property type="molecule type" value="Genomic_DNA"/>
</dbReference>
<dbReference type="Proteomes" id="UP000198636">
    <property type="component" value="Unassembled WGS sequence"/>
</dbReference>
<sequence length="369" mass="40993">MFIIKNGIIHIGNGDVLKDWDILIEDGLIKRIEKNIEIENSKTINAKGREVFPGFIDPISNFGCMDSTFSIKDHDEISNPITPDAKIKYAFNPSEIMLEELYKVGITAIGAAPGNKNIIGGQMAAFKTWGSSSKKMLIKEPVALKGAVSNPVKESYGKNQIFPMTRMGIFSKLENYFYEAAKSNEDNIVKRVLNKEIPLVIHVNTSAEIQALLNIVKDYDLHLVICGGYQADRCIEEIIHAKASVIVGEQTYLTAKNYNETDLKKIADIQKEGGLVSFSLTGDYGPEGKVKYLWNAIGFYRAGVDREDVLKMMTINPAKILGLDHILGTIEVGKSADLVIYTNNPIEYYSSRAVYTFIGGEMVYQEGDL</sequence>
<evidence type="ECO:0000313" key="3">
    <source>
        <dbReference type="EMBL" id="SCZ06812.1"/>
    </source>
</evidence>
<dbReference type="InterPro" id="IPR006680">
    <property type="entry name" value="Amidohydro-rel"/>
</dbReference>
<accession>A0A1G5L1P7</accession>
<dbReference type="InterPro" id="IPR032466">
    <property type="entry name" value="Metal_Hydrolase"/>
</dbReference>
<dbReference type="STRING" id="1120976.SAMN03080606_03979"/>
<dbReference type="PANTHER" id="PTHR11647">
    <property type="entry name" value="HYDRANTOINASE/DIHYDROPYRIMIDINASE FAMILY MEMBER"/>
    <property type="match status" value="1"/>
</dbReference>